<protein>
    <submittedName>
        <fullName evidence="1">Uncharacterized protein</fullName>
    </submittedName>
</protein>
<comment type="caution">
    <text evidence="1">The sequence shown here is derived from an EMBL/GenBank/DDBJ whole genome shotgun (WGS) entry which is preliminary data.</text>
</comment>
<accession>A0ABW3MD81</accession>
<feature type="non-terminal residue" evidence="1">
    <location>
        <position position="1"/>
    </location>
</feature>
<dbReference type="EMBL" id="JBHTIS010001731">
    <property type="protein sequence ID" value="MFD1048676.1"/>
    <property type="molecule type" value="Genomic_DNA"/>
</dbReference>
<proteinExistence type="predicted"/>
<name>A0ABW3MD81_9PSEU</name>
<keyword evidence="2" id="KW-1185">Reference proteome</keyword>
<organism evidence="1 2">
    <name type="scientific">Kibdelosporangium lantanae</name>
    <dbReference type="NCBI Taxonomy" id="1497396"/>
    <lineage>
        <taxon>Bacteria</taxon>
        <taxon>Bacillati</taxon>
        <taxon>Actinomycetota</taxon>
        <taxon>Actinomycetes</taxon>
        <taxon>Pseudonocardiales</taxon>
        <taxon>Pseudonocardiaceae</taxon>
        <taxon>Kibdelosporangium</taxon>
    </lineage>
</organism>
<dbReference type="Proteomes" id="UP001597045">
    <property type="component" value="Unassembled WGS sequence"/>
</dbReference>
<sequence length="116" mass="13572">FLARSVTGWDGRWRNASLSIRQPDPDDERFTAYLDQKYEHEVKLLTWAAKHRTEFGSWATGSRAVLHLTEVDLARFDAEYNDLLTRYCLLHNKPEPGTREVALRLYGFPYPQEITD</sequence>
<gene>
    <name evidence="1" type="ORF">ACFQ1S_25670</name>
</gene>
<evidence type="ECO:0000313" key="2">
    <source>
        <dbReference type="Proteomes" id="UP001597045"/>
    </source>
</evidence>
<evidence type="ECO:0000313" key="1">
    <source>
        <dbReference type="EMBL" id="MFD1048676.1"/>
    </source>
</evidence>
<reference evidence="2" key="1">
    <citation type="journal article" date="2019" name="Int. J. Syst. Evol. Microbiol.">
        <title>The Global Catalogue of Microorganisms (GCM) 10K type strain sequencing project: providing services to taxonomists for standard genome sequencing and annotation.</title>
        <authorList>
            <consortium name="The Broad Institute Genomics Platform"/>
            <consortium name="The Broad Institute Genome Sequencing Center for Infectious Disease"/>
            <person name="Wu L."/>
            <person name="Ma J."/>
        </authorList>
    </citation>
    <scope>NUCLEOTIDE SEQUENCE [LARGE SCALE GENOMIC DNA]</scope>
    <source>
        <strain evidence="2">JCM 31486</strain>
    </source>
</reference>